<name>A0A8H7ZVI1_9FUNG</name>
<proteinExistence type="predicted"/>
<dbReference type="Pfam" id="PF01843">
    <property type="entry name" value="DIL"/>
    <property type="match status" value="1"/>
</dbReference>
<dbReference type="InterPro" id="IPR052072">
    <property type="entry name" value="Vascular_dev_regulator"/>
</dbReference>
<dbReference type="AlphaFoldDB" id="A0A8H7ZVI1"/>
<dbReference type="Proteomes" id="UP000673691">
    <property type="component" value="Unassembled WGS sequence"/>
</dbReference>
<dbReference type="PANTHER" id="PTHR16027:SF6">
    <property type="entry name" value="DILUTE DOMAIN-CONTAINING PROTEIN"/>
    <property type="match status" value="1"/>
</dbReference>
<reference evidence="3 4" key="1">
    <citation type="journal article" name="Sci. Rep.">
        <title>Genome-scale phylogenetic analyses confirm Olpidium as the closest living zoosporic fungus to the non-flagellated, terrestrial fungi.</title>
        <authorList>
            <person name="Chang Y."/>
            <person name="Rochon D."/>
            <person name="Sekimoto S."/>
            <person name="Wang Y."/>
            <person name="Chovatia M."/>
            <person name="Sandor L."/>
            <person name="Salamov A."/>
            <person name="Grigoriev I.V."/>
            <person name="Stajich J.E."/>
            <person name="Spatafora J.W."/>
        </authorList>
    </citation>
    <scope>NUCLEOTIDE SEQUENCE [LARGE SCALE GENOMIC DNA]</scope>
    <source>
        <strain evidence="3">S191</strain>
    </source>
</reference>
<dbReference type="CDD" id="cd15473">
    <property type="entry name" value="Myo5p-like_CBD_DIL_ANK"/>
    <property type="match status" value="1"/>
</dbReference>
<feature type="domain" description="Dilute" evidence="2">
    <location>
        <begin position="90"/>
        <end position="398"/>
    </location>
</feature>
<evidence type="ECO:0000259" key="2">
    <source>
        <dbReference type="PROSITE" id="PS51126"/>
    </source>
</evidence>
<evidence type="ECO:0000313" key="4">
    <source>
        <dbReference type="Proteomes" id="UP000673691"/>
    </source>
</evidence>
<accession>A0A8H7ZVI1</accession>
<evidence type="ECO:0000313" key="3">
    <source>
        <dbReference type="EMBL" id="KAG5459932.1"/>
    </source>
</evidence>
<dbReference type="EMBL" id="JAEFCI010006042">
    <property type="protein sequence ID" value="KAG5459932.1"/>
    <property type="molecule type" value="Genomic_DNA"/>
</dbReference>
<dbReference type="GO" id="GO:0051020">
    <property type="term" value="F:GTPase binding"/>
    <property type="evidence" value="ECO:0007669"/>
    <property type="project" value="TreeGrafter"/>
</dbReference>
<organism evidence="3 4">
    <name type="scientific">Olpidium bornovanus</name>
    <dbReference type="NCBI Taxonomy" id="278681"/>
    <lineage>
        <taxon>Eukaryota</taxon>
        <taxon>Fungi</taxon>
        <taxon>Fungi incertae sedis</taxon>
        <taxon>Olpidiomycota</taxon>
        <taxon>Olpidiomycotina</taxon>
        <taxon>Olpidiomycetes</taxon>
        <taxon>Olpidiales</taxon>
        <taxon>Olpidiaceae</taxon>
        <taxon>Olpidium</taxon>
    </lineage>
</organism>
<feature type="region of interest" description="Disordered" evidence="1">
    <location>
        <begin position="395"/>
        <end position="462"/>
    </location>
</feature>
<feature type="region of interest" description="Disordered" evidence="1">
    <location>
        <begin position="521"/>
        <end position="541"/>
    </location>
</feature>
<feature type="compositionally biased region" description="Basic and acidic residues" evidence="1">
    <location>
        <begin position="399"/>
        <end position="418"/>
    </location>
</feature>
<feature type="non-terminal residue" evidence="3">
    <location>
        <position position="1"/>
    </location>
</feature>
<evidence type="ECO:0000256" key="1">
    <source>
        <dbReference type="SAM" id="MobiDB-lite"/>
    </source>
</evidence>
<comment type="caution">
    <text evidence="3">The sequence shown here is derived from an EMBL/GenBank/DDBJ whole genome shotgun (WGS) entry which is preliminary data.</text>
</comment>
<keyword evidence="4" id="KW-1185">Reference proteome</keyword>
<dbReference type="InterPro" id="IPR037986">
    <property type="entry name" value="Myo5p-like_CBD_DIL"/>
</dbReference>
<dbReference type="SMART" id="SM01132">
    <property type="entry name" value="DIL"/>
    <property type="match status" value="1"/>
</dbReference>
<sequence>LARGKLRADGWGIRQVLSDDDAPFVWDQCLPDQMFVYNPTHLNRLVDAVTCGIKPGRSAGKKPIPANVVFLSARYAHHFCSDEMLDTLLGNVLDKIREIVTSAKDDLAVFAFWLANTTVLLYYLRRDSGLATATLNHQERLSELIASTYRLLVREAEARLYRILDESIIEFEPIPGLTDGVRFERERRSIFGIGLSRAESPPPTSATAGSAGVAVESSEAAKGRLRSLRESALFRRPHGGGKLPRCPSPKTVTTLYSSILFLLRAYHVHPWLVRDVLSQLFYYMSVVLFNRVLTNPGLRCRSRAMQIRINVSAIEDWARANRAPPETLAHLTPLVELLQFLQCLTQLGDLATFLETRAKLQSVTPMQIRKVVEGYRYEVREERVPEEVRQYVVQVAEDTETRDRETRAEMARKSEERGMPAPEQPPGSPADAGSGRETGEANEPEEPSTGDRCQGETPPAVQNTEGAAAEVLTGASGEGELADQRPAICNVAAPRVRHAPVPLNLAPGTDAIAPPPPRPRRSLAAFSVSTPPPSADLLAPDSPLQEVKDADYLLPFAIPRDRDFAEGWRGRARRRSGGGGRERVSWLDNPAVPSGLFEILDASGFPRL</sequence>
<dbReference type="InterPro" id="IPR002710">
    <property type="entry name" value="Dilute_dom"/>
</dbReference>
<dbReference type="PANTHER" id="PTHR16027">
    <property type="entry name" value="DILUTE DOMAIN-CONTAINING PROTEIN YPR089W"/>
    <property type="match status" value="1"/>
</dbReference>
<gene>
    <name evidence="3" type="ORF">BJ554DRAFT_8089</name>
</gene>
<dbReference type="PROSITE" id="PS51126">
    <property type="entry name" value="DILUTE"/>
    <property type="match status" value="1"/>
</dbReference>
<protein>
    <submittedName>
        <fullName evidence="3">DIL domain-containing protein</fullName>
    </submittedName>
</protein>
<dbReference type="OrthoDB" id="426293at2759"/>